<evidence type="ECO:0000313" key="1">
    <source>
        <dbReference type="EMBL" id="AMK15347.1"/>
    </source>
</evidence>
<dbReference type="AlphaFoldDB" id="A0A126QZW6"/>
<accession>A0A126QZW6</accession>
<reference evidence="2" key="2">
    <citation type="submission" date="2016-02" db="EMBL/GenBank/DDBJ databases">
        <title>The draft genome sequence of the rumen methanogen Methanobrevibacter olleyae YLM1.</title>
        <authorList>
            <consortium name="New Zealand Agricultural Greenhouse Gas Research Centre/Pastoral Greenhouse Gas Research Consortium"/>
            <person name="Kelly W.J."/>
            <person name="Li D."/>
            <person name="Lambie S.C."/>
            <person name="Attwood G.T."/>
            <person name="Altermann E."/>
            <person name="Leahy S.C."/>
        </authorList>
    </citation>
    <scope>NUCLEOTIDE SEQUENCE [LARGE SCALE GENOMIC DNA]</scope>
    <source>
        <strain evidence="2">YLM1</strain>
    </source>
</reference>
<dbReference type="RefSeq" id="WP_067146521.1">
    <property type="nucleotide sequence ID" value="NZ_CP014265.1"/>
</dbReference>
<dbReference type="EMBL" id="CP014265">
    <property type="protein sequence ID" value="AMK15347.1"/>
    <property type="molecule type" value="Genomic_DNA"/>
</dbReference>
<dbReference type="KEGG" id="mol:YLM1_0790"/>
<protein>
    <submittedName>
        <fullName evidence="1">Uncharacterized protein</fullName>
    </submittedName>
</protein>
<dbReference type="PATRIC" id="fig|294671.3.peg.823"/>
<gene>
    <name evidence="1" type="ORF">YLM1_0790</name>
</gene>
<sequence length="153" mass="17558">MLLNWCEEIRNIDPSINFRSTGGWLKTVTGLDKSVLNGFSLIGEFVKSGDYKSEFADGLYLDCNKEGKKSNPKQDFRLLRLKNGKLTLIDQVYDAKKNWAVELWDSISEEIDSNYKESEVDKIMTLILDKTGKDVKLLKKLQSELNQVIVDFE</sequence>
<name>A0A126QZW6_METOL</name>
<keyword evidence="2" id="KW-1185">Reference proteome</keyword>
<proteinExistence type="predicted"/>
<organism evidence="1 2">
    <name type="scientific">Methanobrevibacter olleyae</name>
    <dbReference type="NCBI Taxonomy" id="294671"/>
    <lineage>
        <taxon>Archaea</taxon>
        <taxon>Methanobacteriati</taxon>
        <taxon>Methanobacteriota</taxon>
        <taxon>Methanomada group</taxon>
        <taxon>Methanobacteria</taxon>
        <taxon>Methanobacteriales</taxon>
        <taxon>Methanobacteriaceae</taxon>
        <taxon>Methanobrevibacter</taxon>
    </lineage>
</organism>
<reference evidence="1 2" key="1">
    <citation type="journal article" date="2016" name="Genome Announc.">
        <title>Draft Genome Sequence of the Rumen Methanogen Methanobrevibacter olleyae YLM1.</title>
        <authorList>
            <person name="Kelly W.J."/>
            <person name="Li D."/>
            <person name="Lambie S.C."/>
            <person name="Cox F."/>
            <person name="Attwood G.T."/>
            <person name="Altermann E."/>
            <person name="Leahy S.C."/>
        </authorList>
    </citation>
    <scope>NUCLEOTIDE SEQUENCE [LARGE SCALE GENOMIC DNA]</scope>
    <source>
        <strain evidence="1 2">YLM1</strain>
    </source>
</reference>
<evidence type="ECO:0000313" key="2">
    <source>
        <dbReference type="Proteomes" id="UP000066376"/>
    </source>
</evidence>
<dbReference type="Proteomes" id="UP000066376">
    <property type="component" value="Chromosome"/>
</dbReference>
<dbReference type="GeneID" id="28489086"/>